<dbReference type="InterPro" id="IPR050902">
    <property type="entry name" value="ABC_Transporter_SBP"/>
</dbReference>
<dbReference type="Proteomes" id="UP000010445">
    <property type="component" value="Unassembled WGS sequence"/>
</dbReference>
<feature type="domain" description="Fe/B12 periplasmic-binding" evidence="3">
    <location>
        <begin position="75"/>
        <end position="378"/>
    </location>
</feature>
<dbReference type="PATRIC" id="fig|1035195.3.peg.2351"/>
<sequence length="406" mass="44399">MKCIIERSLKVKSYTKMVAGVVVAACTIFVSACGGGTTSNGEGGSSASGNAANNAALTVTDVQGREVSFDKQPERIILAEGRGVFATSILDKDKPFDKVVARGSDLKTAAPSFYEELEKAVPETKDIPEIGNMAKGDVTVENLLSYNPDVVVMTADHYKASETNGMLTKMDDAGIKYVVTDFRQHPLTNTTKSIELLGKIFDKEDKAEAFNKDWTDTVDRVKETAAKADKKPKTFLWRAAGWNDCCATVKESNLGELVNVAGGDNMGDHILDSESGDITPEKVIAEQPEKIIATGGSWVVKPDKNIQVPYVTLGYKANEEQAKQTLEGLTATPGFDQLDAPKNKEMYGVWHQFYDSPFNFLALEQFGVWLQPDLFKDVDVTKHYQQAHEKYLPFPNSGVLFVSQNG</sequence>
<dbReference type="InterPro" id="IPR002491">
    <property type="entry name" value="ABC_transptr_periplasmic_BD"/>
</dbReference>
<evidence type="ECO:0000256" key="2">
    <source>
        <dbReference type="SAM" id="SignalP"/>
    </source>
</evidence>
<dbReference type="SUPFAM" id="SSF53807">
    <property type="entry name" value="Helical backbone' metal receptor"/>
    <property type="match status" value="1"/>
</dbReference>
<keyword evidence="5" id="KW-1185">Reference proteome</keyword>
<comment type="similarity">
    <text evidence="1">Belongs to the bacterial solute-binding protein 8 family.</text>
</comment>
<dbReference type="EMBL" id="AMEM01000041">
    <property type="protein sequence ID" value="EKX87851.1"/>
    <property type="molecule type" value="Genomic_DNA"/>
</dbReference>
<comment type="caution">
    <text evidence="4">The sequence shown here is derived from an EMBL/GenBank/DDBJ whole genome shotgun (WGS) entry which is preliminary data.</text>
</comment>
<name>L1MA97_9CORY</name>
<dbReference type="STRING" id="1035195.HMPREF9997_02629"/>
<feature type="signal peptide" evidence="2">
    <location>
        <begin position="1"/>
        <end position="32"/>
    </location>
</feature>
<evidence type="ECO:0000313" key="5">
    <source>
        <dbReference type="Proteomes" id="UP000010445"/>
    </source>
</evidence>
<dbReference type="PANTHER" id="PTHR30535">
    <property type="entry name" value="VITAMIN B12-BINDING PROTEIN"/>
    <property type="match status" value="1"/>
</dbReference>
<proteinExistence type="inferred from homology"/>
<accession>L1MA97</accession>
<evidence type="ECO:0000259" key="3">
    <source>
        <dbReference type="PROSITE" id="PS50983"/>
    </source>
</evidence>
<dbReference type="AlphaFoldDB" id="L1MA97"/>
<dbReference type="HOGENOM" id="CLU_038034_5_0_11"/>
<dbReference type="eggNOG" id="COG0614">
    <property type="taxonomic scope" value="Bacteria"/>
</dbReference>
<feature type="chain" id="PRO_5038915293" evidence="2">
    <location>
        <begin position="33"/>
        <end position="406"/>
    </location>
</feature>
<dbReference type="Gene3D" id="3.40.50.1980">
    <property type="entry name" value="Nitrogenase molybdenum iron protein domain"/>
    <property type="match status" value="2"/>
</dbReference>
<evidence type="ECO:0000256" key="1">
    <source>
        <dbReference type="ARBA" id="ARBA00008814"/>
    </source>
</evidence>
<evidence type="ECO:0000313" key="4">
    <source>
        <dbReference type="EMBL" id="EKX87851.1"/>
    </source>
</evidence>
<dbReference type="PROSITE" id="PS51257">
    <property type="entry name" value="PROKAR_LIPOPROTEIN"/>
    <property type="match status" value="1"/>
</dbReference>
<dbReference type="Pfam" id="PF01497">
    <property type="entry name" value="Peripla_BP_2"/>
    <property type="match status" value="1"/>
</dbReference>
<keyword evidence="2" id="KW-0732">Signal</keyword>
<organism evidence="4 5">
    <name type="scientific">Corynebacterium durum F0235</name>
    <dbReference type="NCBI Taxonomy" id="1035195"/>
    <lineage>
        <taxon>Bacteria</taxon>
        <taxon>Bacillati</taxon>
        <taxon>Actinomycetota</taxon>
        <taxon>Actinomycetes</taxon>
        <taxon>Mycobacteriales</taxon>
        <taxon>Corynebacteriaceae</taxon>
        <taxon>Corynebacterium</taxon>
    </lineage>
</organism>
<dbReference type="PROSITE" id="PS50983">
    <property type="entry name" value="FE_B12_PBP"/>
    <property type="match status" value="1"/>
</dbReference>
<gene>
    <name evidence="4" type="ORF">HMPREF9997_02629</name>
</gene>
<reference evidence="4 5" key="1">
    <citation type="submission" date="2012-05" db="EMBL/GenBank/DDBJ databases">
        <authorList>
            <person name="Weinstock G."/>
            <person name="Sodergren E."/>
            <person name="Lobos E.A."/>
            <person name="Fulton L."/>
            <person name="Fulton R."/>
            <person name="Courtney L."/>
            <person name="Fronick C."/>
            <person name="O'Laughlin M."/>
            <person name="Godfrey J."/>
            <person name="Wilson R.M."/>
            <person name="Miner T."/>
            <person name="Farmer C."/>
            <person name="Delehaunty K."/>
            <person name="Cordes M."/>
            <person name="Minx P."/>
            <person name="Tomlinson C."/>
            <person name="Chen J."/>
            <person name="Wollam A."/>
            <person name="Pepin K.H."/>
            <person name="Bhonagiri V."/>
            <person name="Zhang X."/>
            <person name="Suruliraj S."/>
            <person name="Warren W."/>
            <person name="Mitreva M."/>
            <person name="Mardis E.R."/>
            <person name="Wilson R.K."/>
        </authorList>
    </citation>
    <scope>NUCLEOTIDE SEQUENCE [LARGE SCALE GENOMIC DNA]</scope>
    <source>
        <strain evidence="4 5">F0235</strain>
    </source>
</reference>
<dbReference type="PANTHER" id="PTHR30535:SF34">
    <property type="entry name" value="MOLYBDATE-BINDING PROTEIN MOLA"/>
    <property type="match status" value="1"/>
</dbReference>
<protein>
    <submittedName>
        <fullName evidence="4">Periplasmic binding protein</fullName>
    </submittedName>
</protein>